<accession>A0A1J4N6E3</accession>
<dbReference type="Proteomes" id="UP000033772">
    <property type="component" value="Unassembled WGS sequence"/>
</dbReference>
<evidence type="ECO:0000313" key="2">
    <source>
        <dbReference type="Proteomes" id="UP000033772"/>
    </source>
</evidence>
<sequence>MHTEVWYVSYGSNMCRDRLGAYLLGGRPVGARQSYVGARTPSMPLEDVPVDLPGRLYFAGESRTWTGGVAFYDHDAPGSWTAARAYRMSVEQFADIAAQEMDRLPAPGDPIEKVVIDGLENGRHEAGPGHYETLIELGRRDGLPMLTFTAPHGFDAVEHTRPSEAYVAMLARGLYEARGWDRHRAEAYVLERC</sequence>
<keyword evidence="2" id="KW-1185">Reference proteome</keyword>
<dbReference type="OrthoDB" id="3470041at2"/>
<proteinExistence type="predicted"/>
<dbReference type="STRING" id="1844.UG56_013285"/>
<evidence type="ECO:0000313" key="1">
    <source>
        <dbReference type="EMBL" id="OIJ26216.1"/>
    </source>
</evidence>
<name>A0A1J4N6E3_9ACTN</name>
<reference evidence="1" key="1">
    <citation type="submission" date="2016-10" db="EMBL/GenBank/DDBJ databases">
        <title>Draft Genome Sequence of Nocardioides luteus Strain BAFB, an Alkane-Degrading Bacterium Isolated from JP-7 Polluted Soil.</title>
        <authorList>
            <person name="Brown L."/>
            <person name="Ruiz O.N."/>
            <person name="Gunasekera T."/>
        </authorList>
    </citation>
    <scope>NUCLEOTIDE SEQUENCE [LARGE SCALE GENOMIC DNA]</scope>
    <source>
        <strain evidence="1">BAFB</strain>
    </source>
</reference>
<dbReference type="RefSeq" id="WP_045550308.1">
    <property type="nucleotide sequence ID" value="NZ_JZDQ02000017.1"/>
</dbReference>
<comment type="caution">
    <text evidence="1">The sequence shown here is derived from an EMBL/GenBank/DDBJ whole genome shotgun (WGS) entry which is preliminary data.</text>
</comment>
<dbReference type="Gene3D" id="3.10.490.10">
    <property type="entry name" value="Gamma-glutamyl cyclotransferase-like"/>
    <property type="match status" value="1"/>
</dbReference>
<protein>
    <submittedName>
        <fullName evidence="1">Histone deacetylase</fullName>
    </submittedName>
</protein>
<dbReference type="EMBL" id="JZDQ02000017">
    <property type="protein sequence ID" value="OIJ26216.1"/>
    <property type="molecule type" value="Genomic_DNA"/>
</dbReference>
<gene>
    <name evidence="1" type="ORF">UG56_013285</name>
</gene>
<dbReference type="AlphaFoldDB" id="A0A1J4N6E3"/>
<organism evidence="1 2">
    <name type="scientific">Nocardioides luteus</name>
    <dbReference type="NCBI Taxonomy" id="1844"/>
    <lineage>
        <taxon>Bacteria</taxon>
        <taxon>Bacillati</taxon>
        <taxon>Actinomycetota</taxon>
        <taxon>Actinomycetes</taxon>
        <taxon>Propionibacteriales</taxon>
        <taxon>Nocardioidaceae</taxon>
        <taxon>Nocardioides</taxon>
    </lineage>
</organism>